<dbReference type="InterPro" id="IPR053147">
    <property type="entry name" value="Hsp_HslJ-like"/>
</dbReference>
<dbReference type="RefSeq" id="WP_281462496.1">
    <property type="nucleotide sequence ID" value="NZ_JASBAN010000001.1"/>
</dbReference>
<dbReference type="Gene3D" id="2.40.128.270">
    <property type="match status" value="1"/>
</dbReference>
<accession>A0ABT6Q7K9</accession>
<dbReference type="InterPro" id="IPR005184">
    <property type="entry name" value="DUF306_Meta_HslJ"/>
</dbReference>
<feature type="domain" description="DUF306" evidence="2">
    <location>
        <begin position="34"/>
        <end position="142"/>
    </location>
</feature>
<dbReference type="Proteomes" id="UP001431775">
    <property type="component" value="Unassembled WGS sequence"/>
</dbReference>
<evidence type="ECO:0000256" key="1">
    <source>
        <dbReference type="SAM" id="SignalP"/>
    </source>
</evidence>
<keyword evidence="4" id="KW-1185">Reference proteome</keyword>
<feature type="signal peptide" evidence="1">
    <location>
        <begin position="1"/>
        <end position="23"/>
    </location>
</feature>
<evidence type="ECO:0000313" key="4">
    <source>
        <dbReference type="Proteomes" id="UP001431775"/>
    </source>
</evidence>
<dbReference type="PANTHER" id="PTHR35535:SF1">
    <property type="entry name" value="HEAT SHOCK PROTEIN HSLJ"/>
    <property type="match status" value="1"/>
</dbReference>
<gene>
    <name evidence="3" type="ORF">QJV33_06160</name>
</gene>
<comment type="caution">
    <text evidence="3">The sequence shown here is derived from an EMBL/GenBank/DDBJ whole genome shotgun (WGS) entry which is preliminary data.</text>
</comment>
<dbReference type="InterPro" id="IPR038670">
    <property type="entry name" value="HslJ-like_sf"/>
</dbReference>
<name>A0ABT6Q7K9_9PROT</name>
<protein>
    <submittedName>
        <fullName evidence="3">META domain-containing protein</fullName>
    </submittedName>
</protein>
<feature type="chain" id="PRO_5047334561" evidence="1">
    <location>
        <begin position="24"/>
        <end position="149"/>
    </location>
</feature>
<evidence type="ECO:0000313" key="3">
    <source>
        <dbReference type="EMBL" id="MDI2112870.1"/>
    </source>
</evidence>
<sequence>MLKNIFSWVLGVQIMLGSGVAYAQTVTQAIAPFDESVWRIETLYNQSKTIQTYQGERNYASISFNPYTHRVTGRGLCNKFMGKFDQHDDKVTIHDVVTTHEKCLSDDVNTQDDRLFNYLKEVHSYSIHGKILRLKDAQNHSLIIARWAK</sequence>
<dbReference type="EMBL" id="JASBAN010000001">
    <property type="protein sequence ID" value="MDI2112870.1"/>
    <property type="molecule type" value="Genomic_DNA"/>
</dbReference>
<dbReference type="PANTHER" id="PTHR35535">
    <property type="entry name" value="HEAT SHOCK PROTEIN HSLJ"/>
    <property type="match status" value="1"/>
</dbReference>
<keyword evidence="1" id="KW-0732">Signal</keyword>
<proteinExistence type="predicted"/>
<reference evidence="3" key="1">
    <citation type="submission" date="2023-05" db="EMBL/GenBank/DDBJ databases">
        <title>Whole genome sequence of Commensalibacter sp.</title>
        <authorList>
            <person name="Charoenyingcharoen P."/>
            <person name="Yukphan P."/>
        </authorList>
    </citation>
    <scope>NUCLEOTIDE SEQUENCE</scope>
    <source>
        <strain evidence="3">TBRC 10068</strain>
    </source>
</reference>
<dbReference type="Pfam" id="PF03724">
    <property type="entry name" value="META"/>
    <property type="match status" value="1"/>
</dbReference>
<organism evidence="3 4">
    <name type="scientific">Commensalibacter nepenthis</name>
    <dbReference type="NCBI Taxonomy" id="3043872"/>
    <lineage>
        <taxon>Bacteria</taxon>
        <taxon>Pseudomonadati</taxon>
        <taxon>Pseudomonadota</taxon>
        <taxon>Alphaproteobacteria</taxon>
        <taxon>Acetobacterales</taxon>
        <taxon>Acetobacteraceae</taxon>
    </lineage>
</organism>
<evidence type="ECO:0000259" key="2">
    <source>
        <dbReference type="Pfam" id="PF03724"/>
    </source>
</evidence>